<evidence type="ECO:0000256" key="5">
    <source>
        <dbReference type="ARBA" id="ARBA00022989"/>
    </source>
</evidence>
<accession>A0AAW0XWA4</accession>
<feature type="transmembrane region" description="Helical" evidence="16">
    <location>
        <begin position="81"/>
        <end position="104"/>
    </location>
</feature>
<dbReference type="GO" id="GO:0034707">
    <property type="term" value="C:chloride channel complex"/>
    <property type="evidence" value="ECO:0007669"/>
    <property type="project" value="UniProtKB-KW"/>
</dbReference>
<keyword evidence="10" id="KW-0869">Chloride channel</keyword>
<keyword evidence="19" id="KW-1185">Reference proteome</keyword>
<evidence type="ECO:0000256" key="6">
    <source>
        <dbReference type="ARBA" id="ARBA00023018"/>
    </source>
</evidence>
<keyword evidence="6" id="KW-0770">Synapse</keyword>
<dbReference type="GO" id="GO:0005230">
    <property type="term" value="F:extracellular ligand-gated monoatomic ion channel activity"/>
    <property type="evidence" value="ECO:0007669"/>
    <property type="project" value="UniProtKB-ARBA"/>
</dbReference>
<evidence type="ECO:0000256" key="7">
    <source>
        <dbReference type="ARBA" id="ARBA00023065"/>
    </source>
</evidence>
<keyword evidence="8 16" id="KW-0472">Membrane</keyword>
<evidence type="ECO:0000256" key="12">
    <source>
        <dbReference type="ARBA" id="ARBA00023214"/>
    </source>
</evidence>
<keyword evidence="1" id="KW-0813">Transport</keyword>
<dbReference type="InterPro" id="IPR006029">
    <property type="entry name" value="Neurotrans-gated_channel_TM"/>
</dbReference>
<protein>
    <recommendedName>
        <fullName evidence="17">Neurotransmitter-gated ion-channel transmembrane domain-containing protein</fullName>
    </recommendedName>
</protein>
<keyword evidence="13" id="KW-0628">Postsynaptic cell membrane</keyword>
<dbReference type="Gene3D" id="1.20.58.390">
    <property type="entry name" value="Neurotransmitter-gated ion-channel transmembrane domain"/>
    <property type="match status" value="1"/>
</dbReference>
<proteinExistence type="predicted"/>
<dbReference type="GO" id="GO:0099095">
    <property type="term" value="F:ligand-gated monoatomic anion channel activity"/>
    <property type="evidence" value="ECO:0007669"/>
    <property type="project" value="UniProtKB-ARBA"/>
</dbReference>
<sequence length="180" mass="20555">GEYSCLKVNLIFKREFSYYLIQYYIPCCMLVIVSWVSFWLDQYAVPARVALGVTTLLTMSTQNAGINQSLPPVSYTKAIDVWTGVCLTFVFGALLEFALVNYASRSDLQQDKAKKQQQQQQQERRWDMENQAAVEAFEAAAAAMAAHDHDHDHHHNNYLDDNHIADYSSLVRDRMENGVP</sequence>
<dbReference type="EMBL" id="JARKIK010000011">
    <property type="protein sequence ID" value="KAK8748667.1"/>
    <property type="molecule type" value="Genomic_DNA"/>
</dbReference>
<evidence type="ECO:0000256" key="15">
    <source>
        <dbReference type="ARBA" id="ARBA00034104"/>
    </source>
</evidence>
<keyword evidence="3 16" id="KW-0812">Transmembrane</keyword>
<evidence type="ECO:0000256" key="2">
    <source>
        <dbReference type="ARBA" id="ARBA00022475"/>
    </source>
</evidence>
<dbReference type="InterPro" id="IPR036719">
    <property type="entry name" value="Neuro-gated_channel_TM_sf"/>
</dbReference>
<feature type="non-terminal residue" evidence="18">
    <location>
        <position position="1"/>
    </location>
</feature>
<evidence type="ECO:0000256" key="10">
    <source>
        <dbReference type="ARBA" id="ARBA00023173"/>
    </source>
</evidence>
<evidence type="ECO:0000256" key="4">
    <source>
        <dbReference type="ARBA" id="ARBA00022729"/>
    </source>
</evidence>
<dbReference type="PANTHER" id="PTHR18945">
    <property type="entry name" value="NEUROTRANSMITTER GATED ION CHANNEL"/>
    <property type="match status" value="1"/>
</dbReference>
<keyword evidence="7" id="KW-0406">Ion transport</keyword>
<organism evidence="18 19">
    <name type="scientific">Cherax quadricarinatus</name>
    <name type="common">Australian red claw crayfish</name>
    <dbReference type="NCBI Taxonomy" id="27406"/>
    <lineage>
        <taxon>Eukaryota</taxon>
        <taxon>Metazoa</taxon>
        <taxon>Ecdysozoa</taxon>
        <taxon>Arthropoda</taxon>
        <taxon>Crustacea</taxon>
        <taxon>Multicrustacea</taxon>
        <taxon>Malacostraca</taxon>
        <taxon>Eumalacostraca</taxon>
        <taxon>Eucarida</taxon>
        <taxon>Decapoda</taxon>
        <taxon>Pleocyemata</taxon>
        <taxon>Astacidea</taxon>
        <taxon>Parastacoidea</taxon>
        <taxon>Parastacidae</taxon>
        <taxon>Cherax</taxon>
    </lineage>
</organism>
<feature type="non-terminal residue" evidence="18">
    <location>
        <position position="180"/>
    </location>
</feature>
<evidence type="ECO:0000256" key="13">
    <source>
        <dbReference type="ARBA" id="ARBA00023257"/>
    </source>
</evidence>
<keyword evidence="11" id="KW-0325">Glycoprotein</keyword>
<evidence type="ECO:0000256" key="1">
    <source>
        <dbReference type="ARBA" id="ARBA00022448"/>
    </source>
</evidence>
<keyword evidence="2" id="KW-1003">Cell membrane</keyword>
<dbReference type="AlphaFoldDB" id="A0AAW0XWA4"/>
<dbReference type="Pfam" id="PF02932">
    <property type="entry name" value="Neur_chan_memb"/>
    <property type="match status" value="1"/>
</dbReference>
<evidence type="ECO:0000256" key="9">
    <source>
        <dbReference type="ARBA" id="ARBA00023157"/>
    </source>
</evidence>
<dbReference type="GO" id="GO:0005254">
    <property type="term" value="F:chloride channel activity"/>
    <property type="evidence" value="ECO:0007669"/>
    <property type="project" value="UniProtKB-KW"/>
</dbReference>
<keyword evidence="9" id="KW-1015">Disulfide bond</keyword>
<dbReference type="Proteomes" id="UP001445076">
    <property type="component" value="Unassembled WGS sequence"/>
</dbReference>
<evidence type="ECO:0000256" key="8">
    <source>
        <dbReference type="ARBA" id="ARBA00023136"/>
    </source>
</evidence>
<dbReference type="SUPFAM" id="SSF90112">
    <property type="entry name" value="Neurotransmitter-gated ion-channel transmembrane pore"/>
    <property type="match status" value="1"/>
</dbReference>
<keyword evidence="5 16" id="KW-1133">Transmembrane helix</keyword>
<evidence type="ECO:0000313" key="19">
    <source>
        <dbReference type="Proteomes" id="UP001445076"/>
    </source>
</evidence>
<evidence type="ECO:0000256" key="11">
    <source>
        <dbReference type="ARBA" id="ARBA00023180"/>
    </source>
</evidence>
<keyword evidence="4" id="KW-0732">Signal</keyword>
<dbReference type="CDD" id="cd19049">
    <property type="entry name" value="LGIC_TM_anion"/>
    <property type="match status" value="1"/>
</dbReference>
<dbReference type="GO" id="GO:0004888">
    <property type="term" value="F:transmembrane signaling receptor activity"/>
    <property type="evidence" value="ECO:0007669"/>
    <property type="project" value="InterPro"/>
</dbReference>
<comment type="subcellular location">
    <subcellularLocation>
        <location evidence="15">Postsynaptic cell membrane</location>
        <topology evidence="15">Multi-pass membrane protein</topology>
    </subcellularLocation>
</comment>
<gene>
    <name evidence="18" type="ORF">OTU49_015929</name>
</gene>
<dbReference type="PRINTS" id="PR00253">
    <property type="entry name" value="GABAARECEPTR"/>
</dbReference>
<name>A0AAW0XWA4_CHEQU</name>
<feature type="domain" description="Neurotransmitter-gated ion-channel transmembrane" evidence="17">
    <location>
        <begin position="24"/>
        <end position="172"/>
    </location>
</feature>
<reference evidence="18 19" key="1">
    <citation type="journal article" date="2024" name="BMC Genomics">
        <title>Genome assembly of redclaw crayfish (Cherax quadricarinatus) provides insights into its immune adaptation and hypoxia tolerance.</title>
        <authorList>
            <person name="Liu Z."/>
            <person name="Zheng J."/>
            <person name="Li H."/>
            <person name="Fang K."/>
            <person name="Wang S."/>
            <person name="He J."/>
            <person name="Zhou D."/>
            <person name="Weng S."/>
            <person name="Chi M."/>
            <person name="Gu Z."/>
            <person name="He J."/>
            <person name="Li F."/>
            <person name="Wang M."/>
        </authorList>
    </citation>
    <scope>NUCLEOTIDE SEQUENCE [LARGE SCALE GENOMIC DNA]</scope>
    <source>
        <strain evidence="18">ZL_2023a</strain>
    </source>
</reference>
<keyword evidence="12" id="KW-0868">Chloride</keyword>
<evidence type="ECO:0000256" key="14">
    <source>
        <dbReference type="ARBA" id="ARBA00023303"/>
    </source>
</evidence>
<feature type="transmembrane region" description="Helical" evidence="16">
    <location>
        <begin position="21"/>
        <end position="40"/>
    </location>
</feature>
<dbReference type="FunFam" id="1.20.58.390:FF:000067">
    <property type="entry name" value="Glycine receptor subunit alpha-2"/>
    <property type="match status" value="1"/>
</dbReference>
<dbReference type="InterPro" id="IPR006028">
    <property type="entry name" value="GABAA/Glycine_rcpt"/>
</dbReference>
<comment type="caution">
    <text evidence="18">The sequence shown here is derived from an EMBL/GenBank/DDBJ whole genome shotgun (WGS) entry which is preliminary data.</text>
</comment>
<evidence type="ECO:0000256" key="3">
    <source>
        <dbReference type="ARBA" id="ARBA00022692"/>
    </source>
</evidence>
<dbReference type="InterPro" id="IPR006201">
    <property type="entry name" value="Neur_channel"/>
</dbReference>
<evidence type="ECO:0000256" key="16">
    <source>
        <dbReference type="SAM" id="Phobius"/>
    </source>
</evidence>
<keyword evidence="14" id="KW-0407">Ion channel</keyword>
<evidence type="ECO:0000259" key="17">
    <source>
        <dbReference type="Pfam" id="PF02932"/>
    </source>
</evidence>
<dbReference type="InterPro" id="IPR038050">
    <property type="entry name" value="Neuro_actylchol_rec"/>
</dbReference>
<dbReference type="GO" id="GO:0045211">
    <property type="term" value="C:postsynaptic membrane"/>
    <property type="evidence" value="ECO:0007669"/>
    <property type="project" value="UniProtKB-SubCell"/>
</dbReference>
<evidence type="ECO:0000313" key="18">
    <source>
        <dbReference type="EMBL" id="KAK8748667.1"/>
    </source>
</evidence>